<evidence type="ECO:0000256" key="4">
    <source>
        <dbReference type="ARBA" id="ARBA00023239"/>
    </source>
</evidence>
<dbReference type="GeneID" id="19161801"/>
<dbReference type="SUPFAM" id="SSF51316">
    <property type="entry name" value="Mss4-like"/>
    <property type="match status" value="1"/>
</dbReference>
<dbReference type="RefSeq" id="XP_007726002.1">
    <property type="nucleotide sequence ID" value="XM_007727812.1"/>
</dbReference>
<dbReference type="Gene3D" id="3.90.1590.10">
    <property type="entry name" value="glutathione-dependent formaldehyde- activating enzyme (gfa)"/>
    <property type="match status" value="1"/>
</dbReference>
<dbReference type="InterPro" id="IPR011057">
    <property type="entry name" value="Mss4-like_sf"/>
</dbReference>
<dbReference type="eggNOG" id="ENOG502S5AR">
    <property type="taxonomic scope" value="Eukaryota"/>
</dbReference>
<evidence type="ECO:0000256" key="3">
    <source>
        <dbReference type="ARBA" id="ARBA00022833"/>
    </source>
</evidence>
<comment type="similarity">
    <text evidence="1">Belongs to the Gfa family.</text>
</comment>
<dbReference type="GO" id="GO:0046872">
    <property type="term" value="F:metal ion binding"/>
    <property type="evidence" value="ECO:0007669"/>
    <property type="project" value="UniProtKB-KW"/>
</dbReference>
<name>W9Y248_9EURO</name>
<dbReference type="PANTHER" id="PTHR33337">
    <property type="entry name" value="GFA DOMAIN-CONTAINING PROTEIN"/>
    <property type="match status" value="1"/>
</dbReference>
<keyword evidence="7" id="KW-1185">Reference proteome</keyword>
<evidence type="ECO:0000313" key="6">
    <source>
        <dbReference type="EMBL" id="EXJ83316.1"/>
    </source>
</evidence>
<keyword evidence="3" id="KW-0862">Zinc</keyword>
<feature type="domain" description="CENP-V/GFA" evidence="5">
    <location>
        <begin position="7"/>
        <end position="125"/>
    </location>
</feature>
<protein>
    <recommendedName>
        <fullName evidence="5">CENP-V/GFA domain-containing protein</fullName>
    </recommendedName>
</protein>
<dbReference type="Proteomes" id="UP000019484">
    <property type="component" value="Unassembled WGS sequence"/>
</dbReference>
<accession>W9Y248</accession>
<dbReference type="OrthoDB" id="4112487at2759"/>
<dbReference type="PANTHER" id="PTHR33337:SF39">
    <property type="entry name" value="DUF636 DOMAIN PROTEIN (AFU_ORTHOLOGUE AFUA_6G11530)"/>
    <property type="match status" value="1"/>
</dbReference>
<dbReference type="InterPro" id="IPR006913">
    <property type="entry name" value="CENP-V/GFA"/>
</dbReference>
<dbReference type="STRING" id="1182541.W9Y248"/>
<dbReference type="Pfam" id="PF04828">
    <property type="entry name" value="GFA"/>
    <property type="match status" value="1"/>
</dbReference>
<gene>
    <name evidence="6" type="ORF">A1O1_06935</name>
</gene>
<evidence type="ECO:0000313" key="7">
    <source>
        <dbReference type="Proteomes" id="UP000019484"/>
    </source>
</evidence>
<proteinExistence type="inferred from homology"/>
<reference evidence="6 7" key="1">
    <citation type="submission" date="2013-03" db="EMBL/GenBank/DDBJ databases">
        <title>The Genome Sequence of Capronia coronata CBS 617.96.</title>
        <authorList>
            <consortium name="The Broad Institute Genomics Platform"/>
            <person name="Cuomo C."/>
            <person name="de Hoog S."/>
            <person name="Gorbushina A."/>
            <person name="Walker B."/>
            <person name="Young S.K."/>
            <person name="Zeng Q."/>
            <person name="Gargeya S."/>
            <person name="Fitzgerald M."/>
            <person name="Haas B."/>
            <person name="Abouelleil A."/>
            <person name="Allen A.W."/>
            <person name="Alvarado L."/>
            <person name="Arachchi H.M."/>
            <person name="Berlin A.M."/>
            <person name="Chapman S.B."/>
            <person name="Gainer-Dewar J."/>
            <person name="Goldberg J."/>
            <person name="Griggs A."/>
            <person name="Gujja S."/>
            <person name="Hansen M."/>
            <person name="Howarth C."/>
            <person name="Imamovic A."/>
            <person name="Ireland A."/>
            <person name="Larimer J."/>
            <person name="McCowan C."/>
            <person name="Murphy C."/>
            <person name="Pearson M."/>
            <person name="Poon T.W."/>
            <person name="Priest M."/>
            <person name="Roberts A."/>
            <person name="Saif S."/>
            <person name="Shea T."/>
            <person name="Sisk P."/>
            <person name="Sykes S."/>
            <person name="Wortman J."/>
            <person name="Nusbaum C."/>
            <person name="Birren B."/>
        </authorList>
    </citation>
    <scope>NUCLEOTIDE SEQUENCE [LARGE SCALE GENOMIC DNA]</scope>
    <source>
        <strain evidence="6 7">CBS 617.96</strain>
    </source>
</reference>
<sequence length="146" mass="16349">MSSSSPHKGVCLCGNVEFEVHGKPVTNVLCHCVNCQKSSGSSFQANYFYEAKQFTLVKGKESITDYQDKNTDAGYTVVRSFCSNCGSNLYTINLDNPAVKDFIIVMTGCLDEQARAEFEPKQEYYCKRRQVWCPLSPSSQKIQAMV</sequence>
<comment type="caution">
    <text evidence="6">The sequence shown here is derived from an EMBL/GenBank/DDBJ whole genome shotgun (WGS) entry which is preliminary data.</text>
</comment>
<keyword evidence="4" id="KW-0456">Lyase</keyword>
<dbReference type="HOGENOM" id="CLU_055491_3_2_1"/>
<dbReference type="EMBL" id="AMWN01000006">
    <property type="protein sequence ID" value="EXJ83316.1"/>
    <property type="molecule type" value="Genomic_DNA"/>
</dbReference>
<dbReference type="AlphaFoldDB" id="W9Y248"/>
<dbReference type="GO" id="GO:0016846">
    <property type="term" value="F:carbon-sulfur lyase activity"/>
    <property type="evidence" value="ECO:0007669"/>
    <property type="project" value="InterPro"/>
</dbReference>
<dbReference type="PROSITE" id="PS51891">
    <property type="entry name" value="CENP_V_GFA"/>
    <property type="match status" value="1"/>
</dbReference>
<evidence type="ECO:0000256" key="1">
    <source>
        <dbReference type="ARBA" id="ARBA00005495"/>
    </source>
</evidence>
<evidence type="ECO:0000256" key="2">
    <source>
        <dbReference type="ARBA" id="ARBA00022723"/>
    </source>
</evidence>
<evidence type="ECO:0000259" key="5">
    <source>
        <dbReference type="PROSITE" id="PS51891"/>
    </source>
</evidence>
<keyword evidence="2" id="KW-0479">Metal-binding</keyword>
<organism evidence="6 7">
    <name type="scientific">Capronia coronata CBS 617.96</name>
    <dbReference type="NCBI Taxonomy" id="1182541"/>
    <lineage>
        <taxon>Eukaryota</taxon>
        <taxon>Fungi</taxon>
        <taxon>Dikarya</taxon>
        <taxon>Ascomycota</taxon>
        <taxon>Pezizomycotina</taxon>
        <taxon>Eurotiomycetes</taxon>
        <taxon>Chaetothyriomycetidae</taxon>
        <taxon>Chaetothyriales</taxon>
        <taxon>Herpotrichiellaceae</taxon>
        <taxon>Capronia</taxon>
    </lineage>
</organism>